<dbReference type="InterPro" id="IPR038512">
    <property type="entry name" value="GpU-like_sf"/>
</dbReference>
<dbReference type="Proteomes" id="UP000837958">
    <property type="component" value="Chromosome"/>
</dbReference>
<name>A0A0H3PEZ2_HAEI3</name>
<evidence type="ECO:0000313" key="1">
    <source>
        <dbReference type="EMBL" id="CAH0450547.1"/>
    </source>
</evidence>
<dbReference type="RefSeq" id="WP_005656495.1">
    <property type="nucleotide sequence ID" value="NZ_AAZF01000002.1"/>
</dbReference>
<dbReference type="Proteomes" id="UP000003185">
    <property type="component" value="Unassembled WGS sequence"/>
</dbReference>
<reference evidence="4" key="2">
    <citation type="submission" date="2021-11" db="EMBL/GenBank/DDBJ databases">
        <authorList>
            <person name="Riesbeck K."/>
        </authorList>
    </citation>
    <scope>NUCLEOTIDE SEQUENCE [LARGE SCALE GENOMIC DNA]</scope>
</reference>
<protein>
    <recommendedName>
        <fullName evidence="5">Phage tail protein</fullName>
    </recommendedName>
</protein>
<dbReference type="EMBL" id="OV040719">
    <property type="protein sequence ID" value="CAH0450547.1"/>
    <property type="molecule type" value="Genomic_DNA"/>
</dbReference>
<evidence type="ECO:0000313" key="2">
    <source>
        <dbReference type="EMBL" id="EDJ93458.1"/>
    </source>
</evidence>
<proteinExistence type="predicted"/>
<sequence length="132" mass="15217">MLIHEEIRNEVIERLKPTLSSHVKRFYSGRILGLNPSEQCPAISVYLEDISLDQTCLCDSELNATLNIAIYLKPHSSEDELDNIAELIRNTIYNSELKSVLNISLKSYDYNYDEEQAAWISSVLQFDINYNE</sequence>
<evidence type="ECO:0000313" key="3">
    <source>
        <dbReference type="Proteomes" id="UP000003185"/>
    </source>
</evidence>
<dbReference type="InterPro" id="IPR009312">
    <property type="entry name" value="Phage_lambda_GpU-like"/>
</dbReference>
<evidence type="ECO:0008006" key="5">
    <source>
        <dbReference type="Google" id="ProtNLM"/>
    </source>
</evidence>
<dbReference type="AlphaFoldDB" id="A0A0H3PEZ2"/>
<gene>
    <name evidence="2" type="ORF">CGSHi3655_02814</name>
    <name evidence="1" type="ORF">KRLU3655_LOCUS623</name>
</gene>
<dbReference type="InterPro" id="IPR035934">
    <property type="entry name" value="Phage_tail_protein-like_sf"/>
</dbReference>
<evidence type="ECO:0000313" key="4">
    <source>
        <dbReference type="Proteomes" id="UP000837958"/>
    </source>
</evidence>
<reference evidence="1" key="3">
    <citation type="submission" date="2024-01" db="EMBL/GenBank/DDBJ databases">
        <authorList>
            <person name="Riesbeck K."/>
        </authorList>
    </citation>
    <scope>NUCLEOTIDE SEQUENCE</scope>
    <source>
        <strain evidence="1">3655</strain>
    </source>
</reference>
<reference evidence="2 3" key="1">
    <citation type="journal article" date="2007" name="Genome Biol.">
        <title>Characterization and modeling of the Haemophilus influenzae core and supragenomes based on the complete genomic sequences of Rd and 12 clinical nontypeable strains.</title>
        <authorList>
            <person name="Hogg J.S."/>
            <person name="Hu F.Z."/>
            <person name="Janto B."/>
            <person name="Boissy R."/>
            <person name="Hayes J."/>
            <person name="Keefe R."/>
            <person name="Post J.C."/>
            <person name="Ehrlich G.D."/>
        </authorList>
    </citation>
    <scope>NUCLEOTIDE SEQUENCE [LARGE SCALE GENOMIC DNA]</scope>
    <source>
        <strain evidence="2">3655</strain>
        <strain evidence="3">NTHi 3655</strain>
    </source>
</reference>
<dbReference type="Gene3D" id="3.30.70.1700">
    <property type="entry name" value="Phage minor tail protein U"/>
    <property type="match status" value="1"/>
</dbReference>
<organism evidence="2 3">
    <name type="scientific">Haemophilus influenzae (strain NTHi 3655)</name>
    <dbReference type="NCBI Taxonomy" id="375177"/>
    <lineage>
        <taxon>Bacteria</taxon>
        <taxon>Pseudomonadati</taxon>
        <taxon>Pseudomonadota</taxon>
        <taxon>Gammaproteobacteria</taxon>
        <taxon>Pasteurellales</taxon>
        <taxon>Pasteurellaceae</taxon>
        <taxon>Haemophilus</taxon>
    </lineage>
</organism>
<dbReference type="Pfam" id="PF06141">
    <property type="entry name" value="Phage_tail_U"/>
    <property type="match status" value="1"/>
</dbReference>
<dbReference type="EMBL" id="AAZF01000002">
    <property type="protein sequence ID" value="EDJ93458.1"/>
    <property type="molecule type" value="Genomic_DNA"/>
</dbReference>
<dbReference type="SUPFAM" id="SSF143749">
    <property type="entry name" value="Phage tail protein-like"/>
    <property type="match status" value="1"/>
</dbReference>
<accession>A0A0H3PEZ2</accession>